<evidence type="ECO:0000256" key="4">
    <source>
        <dbReference type="ARBA" id="ARBA00022670"/>
    </source>
</evidence>
<sequence>MSAHSFLTLLFFTIFCFIISLSHALNNGFTLELIHRDSSKSPFYQPTQNKYERIANAVRRSINRVNHFYKYSLTSTPQSTVNSDKGEYLMSYSIGTPPFKVFGFVDTGSDLVWLQCEPCKQCYPQITPIFDPSLSSSYQNIPCLSDTCHSMRTTSCDVRGYLSVETLTLDSTTGYSVSFPKTMIGCGYRNTGTFHGPSSGIVGLGSGPMSLPSQLGTSIGGKFSYCLGPWLPNSTSKLNFGDAAIVYGDGAMTTPIVKKDAQSGYYLTLEAFSVGNKLIEFGGPTYGGNEGNILIDSGTTFTFLPYDVYYRFESAVAEYINLEHVEDPNGTFKLCYNVAYHGFEAPLITAHFKGADIKLYYISTFIKVSDGIACLAFIPSQTAIFGNVAQQNLLVGYNLVQNTVTFKPVDCTKPY</sequence>
<organism evidence="10 12">
    <name type="scientific">Medicago truncatula</name>
    <name type="common">Barrel medic</name>
    <name type="synonym">Medicago tribuloides</name>
    <dbReference type="NCBI Taxonomy" id="3880"/>
    <lineage>
        <taxon>Eukaryota</taxon>
        <taxon>Viridiplantae</taxon>
        <taxon>Streptophyta</taxon>
        <taxon>Embryophyta</taxon>
        <taxon>Tracheophyta</taxon>
        <taxon>Spermatophyta</taxon>
        <taxon>Magnoliopsida</taxon>
        <taxon>eudicotyledons</taxon>
        <taxon>Gunneridae</taxon>
        <taxon>Pentapetalae</taxon>
        <taxon>rosids</taxon>
        <taxon>fabids</taxon>
        <taxon>Fabales</taxon>
        <taxon>Fabaceae</taxon>
        <taxon>Papilionoideae</taxon>
        <taxon>50 kb inversion clade</taxon>
        <taxon>NPAAA clade</taxon>
        <taxon>Hologalegina</taxon>
        <taxon>IRL clade</taxon>
        <taxon>Trifolieae</taxon>
        <taxon>Medicago</taxon>
    </lineage>
</organism>
<reference evidence="10 12" key="2">
    <citation type="journal article" date="2014" name="BMC Genomics">
        <title>An improved genome release (version Mt4.0) for the model legume Medicago truncatula.</title>
        <authorList>
            <person name="Tang H."/>
            <person name="Krishnakumar V."/>
            <person name="Bidwell S."/>
            <person name="Rosen B."/>
            <person name="Chan A."/>
            <person name="Zhou S."/>
            <person name="Gentzbittel L."/>
            <person name="Childs K.L."/>
            <person name="Yandell M."/>
            <person name="Gundlach H."/>
            <person name="Mayer K.F."/>
            <person name="Schwartz D.C."/>
            <person name="Town C.D."/>
        </authorList>
    </citation>
    <scope>GENOME REANNOTATION</scope>
    <source>
        <strain evidence="11 12">cv. Jemalong A17</strain>
    </source>
</reference>
<reference evidence="11" key="3">
    <citation type="submission" date="2015-04" db="UniProtKB">
        <authorList>
            <consortium name="EnsemblPlants"/>
        </authorList>
    </citation>
    <scope>IDENTIFICATION</scope>
    <source>
        <strain evidence="11">cv. Jemalong A17</strain>
    </source>
</reference>
<evidence type="ECO:0000256" key="5">
    <source>
        <dbReference type="ARBA" id="ARBA00022750"/>
    </source>
</evidence>
<feature type="signal peptide" evidence="8">
    <location>
        <begin position="1"/>
        <end position="24"/>
    </location>
</feature>
<keyword evidence="8" id="KW-0732">Signal</keyword>
<dbReference type="Proteomes" id="UP000002051">
    <property type="component" value="Chromosome 8"/>
</dbReference>
<evidence type="ECO:0000313" key="12">
    <source>
        <dbReference type="Proteomes" id="UP000002051"/>
    </source>
</evidence>
<dbReference type="PaxDb" id="3880-AET02265"/>
<dbReference type="PANTHER" id="PTHR47967:SF66">
    <property type="entry name" value="ASPARTIC PROTEINASE CDR1-RELATED"/>
    <property type="match status" value="1"/>
</dbReference>
<dbReference type="InterPro" id="IPR032861">
    <property type="entry name" value="TAXi_N"/>
</dbReference>
<keyword evidence="12" id="KW-1185">Reference proteome</keyword>
<reference evidence="10 12" key="1">
    <citation type="journal article" date="2011" name="Nature">
        <title>The Medicago genome provides insight into the evolution of rhizobial symbioses.</title>
        <authorList>
            <person name="Young N.D."/>
            <person name="Debelle F."/>
            <person name="Oldroyd G.E."/>
            <person name="Geurts R."/>
            <person name="Cannon S.B."/>
            <person name="Udvardi M.K."/>
            <person name="Benedito V.A."/>
            <person name="Mayer K.F."/>
            <person name="Gouzy J."/>
            <person name="Schoof H."/>
            <person name="Van de Peer Y."/>
            <person name="Proost S."/>
            <person name="Cook D.R."/>
            <person name="Meyers B.C."/>
            <person name="Spannagl M."/>
            <person name="Cheung F."/>
            <person name="De Mita S."/>
            <person name="Krishnakumar V."/>
            <person name="Gundlach H."/>
            <person name="Zhou S."/>
            <person name="Mudge J."/>
            <person name="Bharti A.K."/>
            <person name="Murray J.D."/>
            <person name="Naoumkina M.A."/>
            <person name="Rosen B."/>
            <person name="Silverstein K.A."/>
            <person name="Tang H."/>
            <person name="Rombauts S."/>
            <person name="Zhao P.X."/>
            <person name="Zhou P."/>
            <person name="Barbe V."/>
            <person name="Bardou P."/>
            <person name="Bechner M."/>
            <person name="Bellec A."/>
            <person name="Berger A."/>
            <person name="Berges H."/>
            <person name="Bidwell S."/>
            <person name="Bisseling T."/>
            <person name="Choisne N."/>
            <person name="Couloux A."/>
            <person name="Denny R."/>
            <person name="Deshpande S."/>
            <person name="Dai X."/>
            <person name="Doyle J.J."/>
            <person name="Dudez A.M."/>
            <person name="Farmer A.D."/>
            <person name="Fouteau S."/>
            <person name="Franken C."/>
            <person name="Gibelin C."/>
            <person name="Gish J."/>
            <person name="Goldstein S."/>
            <person name="Gonzalez A.J."/>
            <person name="Green P.J."/>
            <person name="Hallab A."/>
            <person name="Hartog M."/>
            <person name="Hua A."/>
            <person name="Humphray S.J."/>
            <person name="Jeong D.H."/>
            <person name="Jing Y."/>
            <person name="Jocker A."/>
            <person name="Kenton S.M."/>
            <person name="Kim D.J."/>
            <person name="Klee K."/>
            <person name="Lai H."/>
            <person name="Lang C."/>
            <person name="Lin S."/>
            <person name="Macmil S.L."/>
            <person name="Magdelenat G."/>
            <person name="Matthews L."/>
            <person name="McCorrison J."/>
            <person name="Monaghan E.L."/>
            <person name="Mun J.H."/>
            <person name="Najar F.Z."/>
            <person name="Nicholson C."/>
            <person name="Noirot C."/>
            <person name="O'Bleness M."/>
            <person name="Paule C.R."/>
            <person name="Poulain J."/>
            <person name="Prion F."/>
            <person name="Qin B."/>
            <person name="Qu C."/>
            <person name="Retzel E.F."/>
            <person name="Riddle C."/>
            <person name="Sallet E."/>
            <person name="Samain S."/>
            <person name="Samson N."/>
            <person name="Sanders I."/>
            <person name="Saurat O."/>
            <person name="Scarpelli C."/>
            <person name="Schiex T."/>
            <person name="Segurens B."/>
            <person name="Severin A.J."/>
            <person name="Sherrier D.J."/>
            <person name="Shi R."/>
            <person name="Sims S."/>
            <person name="Singer S.R."/>
            <person name="Sinharoy S."/>
            <person name="Sterck L."/>
            <person name="Viollet A."/>
            <person name="Wang B.B."/>
            <person name="Wang K."/>
            <person name="Wang M."/>
            <person name="Wang X."/>
            <person name="Warfsmann J."/>
            <person name="Weissenbach J."/>
            <person name="White D.D."/>
            <person name="White J.D."/>
            <person name="Wiley G.B."/>
            <person name="Wincker P."/>
            <person name="Xing Y."/>
            <person name="Yang L."/>
            <person name="Yao Z."/>
            <person name="Ying F."/>
            <person name="Zhai J."/>
            <person name="Zhou L."/>
            <person name="Zuber A."/>
            <person name="Denarie J."/>
            <person name="Dixon R.A."/>
            <person name="May G.D."/>
            <person name="Schwartz D.C."/>
            <person name="Rogers J."/>
            <person name="Quetier F."/>
            <person name="Town C.D."/>
            <person name="Roe B.A."/>
        </authorList>
    </citation>
    <scope>NUCLEOTIDE SEQUENCE [LARGE SCALE GENOMIC DNA]</scope>
    <source>
        <strain evidence="10">A17</strain>
        <strain evidence="11 12">cv. Jemalong A17</strain>
    </source>
</reference>
<comment type="similarity">
    <text evidence="2">Belongs to the peptidase A1 family.</text>
</comment>
<protein>
    <submittedName>
        <fullName evidence="10">Eukaryotic aspartyl protease family protein</fullName>
    </submittedName>
</protein>
<dbReference type="InterPro" id="IPR032799">
    <property type="entry name" value="TAXi_C"/>
</dbReference>
<evidence type="ECO:0000256" key="3">
    <source>
        <dbReference type="ARBA" id="ARBA00022525"/>
    </source>
</evidence>
<dbReference type="CDD" id="cd05476">
    <property type="entry name" value="pepsin_A_like_plant"/>
    <property type="match status" value="1"/>
</dbReference>
<comment type="subcellular location">
    <subcellularLocation>
        <location evidence="1">Secreted</location>
    </subcellularLocation>
</comment>
<dbReference type="HOGENOM" id="CLU_005738_1_3_1"/>
<dbReference type="Gene3D" id="2.40.70.10">
    <property type="entry name" value="Acid Proteases"/>
    <property type="match status" value="2"/>
</dbReference>
<evidence type="ECO:0000256" key="2">
    <source>
        <dbReference type="ARBA" id="ARBA00007447"/>
    </source>
</evidence>
<name>G7LF97_MEDTR</name>
<evidence type="ECO:0000256" key="1">
    <source>
        <dbReference type="ARBA" id="ARBA00004613"/>
    </source>
</evidence>
<dbReference type="SUPFAM" id="SSF50630">
    <property type="entry name" value="Acid proteases"/>
    <property type="match status" value="1"/>
</dbReference>
<keyword evidence="4 10" id="KW-0645">Protease</keyword>
<keyword evidence="5" id="KW-0064">Aspartyl protease</keyword>
<dbReference type="InterPro" id="IPR051708">
    <property type="entry name" value="Plant_Aspart_Prot_A1"/>
</dbReference>
<evidence type="ECO:0000313" key="10">
    <source>
        <dbReference type="EMBL" id="AET02265.1"/>
    </source>
</evidence>
<dbReference type="Pfam" id="PF14543">
    <property type="entry name" value="TAXi_N"/>
    <property type="match status" value="2"/>
</dbReference>
<dbReference type="GO" id="GO:0005576">
    <property type="term" value="C:extracellular region"/>
    <property type="evidence" value="ECO:0000318"/>
    <property type="project" value="GO_Central"/>
</dbReference>
<keyword evidence="6" id="KW-0378">Hydrolase</keyword>
<dbReference type="InterPro" id="IPR034161">
    <property type="entry name" value="Pepsin-like_plant"/>
</dbReference>
<keyword evidence="3" id="KW-0964">Secreted</keyword>
<feature type="chain" id="PRO_5014574258" evidence="8">
    <location>
        <begin position="25"/>
        <end position="415"/>
    </location>
</feature>
<dbReference type="FunFam" id="2.40.70.10:FF:000050">
    <property type="entry name" value="Aspartic proteinase CDR1"/>
    <property type="match status" value="1"/>
</dbReference>
<feature type="domain" description="Peptidase A1" evidence="9">
    <location>
        <begin position="88"/>
        <end position="407"/>
    </location>
</feature>
<evidence type="ECO:0000256" key="6">
    <source>
        <dbReference type="ARBA" id="ARBA00022801"/>
    </source>
</evidence>
<evidence type="ECO:0000256" key="8">
    <source>
        <dbReference type="SAM" id="SignalP"/>
    </source>
</evidence>
<dbReference type="InterPro" id="IPR033121">
    <property type="entry name" value="PEPTIDASE_A1"/>
</dbReference>
<dbReference type="Pfam" id="PF14541">
    <property type="entry name" value="TAXi_C"/>
    <property type="match status" value="1"/>
</dbReference>
<dbReference type="EMBL" id="CM001224">
    <property type="protein sequence ID" value="AET02265.1"/>
    <property type="molecule type" value="Genomic_DNA"/>
</dbReference>
<dbReference type="GO" id="GO:0006508">
    <property type="term" value="P:proteolysis"/>
    <property type="evidence" value="ECO:0007669"/>
    <property type="project" value="UniProtKB-KW"/>
</dbReference>
<dbReference type="InterPro" id="IPR021109">
    <property type="entry name" value="Peptidase_aspartic_dom_sf"/>
</dbReference>
<dbReference type="GO" id="GO:0004190">
    <property type="term" value="F:aspartic-type endopeptidase activity"/>
    <property type="evidence" value="ECO:0000318"/>
    <property type="project" value="GO_Central"/>
</dbReference>
<dbReference type="eggNOG" id="KOG1339">
    <property type="taxonomic scope" value="Eukaryota"/>
</dbReference>
<dbReference type="PANTHER" id="PTHR47967">
    <property type="entry name" value="OS07G0603500 PROTEIN-RELATED"/>
    <property type="match status" value="1"/>
</dbReference>
<dbReference type="AlphaFoldDB" id="G7LF97"/>
<accession>G7LF97</accession>
<evidence type="ECO:0000259" key="9">
    <source>
        <dbReference type="PROSITE" id="PS51767"/>
    </source>
</evidence>
<evidence type="ECO:0000313" key="11">
    <source>
        <dbReference type="EnsemblPlants" id="AET02265"/>
    </source>
</evidence>
<proteinExistence type="inferred from homology"/>
<gene>
    <name evidence="10" type="ordered locus">MTR_8g038310</name>
</gene>
<evidence type="ECO:0000256" key="7">
    <source>
        <dbReference type="ARBA" id="ARBA00023180"/>
    </source>
</evidence>
<dbReference type="OMA" id="CASNTCK"/>
<dbReference type="EnsemblPlants" id="AET02265">
    <property type="protein sequence ID" value="AET02265"/>
    <property type="gene ID" value="MTR_8g038310"/>
</dbReference>
<dbReference type="PROSITE" id="PS51767">
    <property type="entry name" value="PEPTIDASE_A1"/>
    <property type="match status" value="1"/>
</dbReference>
<keyword evidence="7" id="KW-0325">Glycoprotein</keyword>